<feature type="compositionally biased region" description="Acidic residues" evidence="1">
    <location>
        <begin position="7"/>
        <end position="18"/>
    </location>
</feature>
<dbReference type="HOGENOM" id="CLU_837839_0_0_1"/>
<sequence length="332" mass="37315">MASCLSLDEEVPSSEDLQEGGAISSGGRLGENAVSTDLGGGRRIHEENRLQRPRAINADLGEIHALIIAALRCSVGEHAIAEIFFCQELDRHLHRVEPGHCRLSSRLASQPDRRHIPIAAPSSNYYNDKPKMVTVLLSQLQDCEEIRQQGYGLLQRPWLIYPPAVVFQPGLERAFCQLKSRCKVPWPFATREMLVTSFELELPELDAVVPQEAETIVKETIHGFNASHLPPPKEGVIRMEANGGFILQKISDEKCYIRAVIHLDLKLNLVPTWVINFLGRQVVGHGFRLYLKTVSSVKESKVFQECIRQQPLYSHITLQMLPKSSHENGYKS</sequence>
<feature type="region of interest" description="Disordered" evidence="1">
    <location>
        <begin position="1"/>
        <end position="44"/>
    </location>
</feature>
<dbReference type="InParanoid" id="D8TG37"/>
<protein>
    <recommendedName>
        <fullName evidence="4">START domain-containing protein</fullName>
    </recommendedName>
</protein>
<dbReference type="STRING" id="88036.D8TG37"/>
<dbReference type="InterPro" id="IPR023393">
    <property type="entry name" value="START-like_dom_sf"/>
</dbReference>
<evidence type="ECO:0000256" key="1">
    <source>
        <dbReference type="SAM" id="MobiDB-lite"/>
    </source>
</evidence>
<name>D8TG37_SELML</name>
<gene>
    <name evidence="2" type="ORF">SELMODRAFT_432468</name>
</gene>
<evidence type="ECO:0008006" key="4">
    <source>
        <dbReference type="Google" id="ProtNLM"/>
    </source>
</evidence>
<keyword evidence="3" id="KW-1185">Reference proteome</keyword>
<reference evidence="2 3" key="1">
    <citation type="journal article" date="2011" name="Science">
        <title>The Selaginella genome identifies genetic changes associated with the evolution of vascular plants.</title>
        <authorList>
            <person name="Banks J.A."/>
            <person name="Nishiyama T."/>
            <person name="Hasebe M."/>
            <person name="Bowman J.L."/>
            <person name="Gribskov M."/>
            <person name="dePamphilis C."/>
            <person name="Albert V.A."/>
            <person name="Aono N."/>
            <person name="Aoyama T."/>
            <person name="Ambrose B.A."/>
            <person name="Ashton N.W."/>
            <person name="Axtell M.J."/>
            <person name="Barker E."/>
            <person name="Barker M.S."/>
            <person name="Bennetzen J.L."/>
            <person name="Bonawitz N.D."/>
            <person name="Chapple C."/>
            <person name="Cheng C."/>
            <person name="Correa L.G."/>
            <person name="Dacre M."/>
            <person name="DeBarry J."/>
            <person name="Dreyer I."/>
            <person name="Elias M."/>
            <person name="Engstrom E.M."/>
            <person name="Estelle M."/>
            <person name="Feng L."/>
            <person name="Finet C."/>
            <person name="Floyd S.K."/>
            <person name="Frommer W.B."/>
            <person name="Fujita T."/>
            <person name="Gramzow L."/>
            <person name="Gutensohn M."/>
            <person name="Harholt J."/>
            <person name="Hattori M."/>
            <person name="Heyl A."/>
            <person name="Hirai T."/>
            <person name="Hiwatashi Y."/>
            <person name="Ishikawa M."/>
            <person name="Iwata M."/>
            <person name="Karol K.G."/>
            <person name="Koehler B."/>
            <person name="Kolukisaoglu U."/>
            <person name="Kubo M."/>
            <person name="Kurata T."/>
            <person name="Lalonde S."/>
            <person name="Li K."/>
            <person name="Li Y."/>
            <person name="Litt A."/>
            <person name="Lyons E."/>
            <person name="Manning G."/>
            <person name="Maruyama T."/>
            <person name="Michael T.P."/>
            <person name="Mikami K."/>
            <person name="Miyazaki S."/>
            <person name="Morinaga S."/>
            <person name="Murata T."/>
            <person name="Mueller-Roeber B."/>
            <person name="Nelson D.R."/>
            <person name="Obara M."/>
            <person name="Oguri Y."/>
            <person name="Olmstead R.G."/>
            <person name="Onodera N."/>
            <person name="Petersen B.L."/>
            <person name="Pils B."/>
            <person name="Prigge M."/>
            <person name="Rensing S.A."/>
            <person name="Riano-Pachon D.M."/>
            <person name="Roberts A.W."/>
            <person name="Sato Y."/>
            <person name="Scheller H.V."/>
            <person name="Schulz B."/>
            <person name="Schulz C."/>
            <person name="Shakirov E.V."/>
            <person name="Shibagaki N."/>
            <person name="Shinohara N."/>
            <person name="Shippen D.E."/>
            <person name="Soerensen I."/>
            <person name="Sotooka R."/>
            <person name="Sugimoto N."/>
            <person name="Sugita M."/>
            <person name="Sumikawa N."/>
            <person name="Tanurdzic M."/>
            <person name="Theissen G."/>
            <person name="Ulvskov P."/>
            <person name="Wakazuki S."/>
            <person name="Weng J.K."/>
            <person name="Willats W.W."/>
            <person name="Wipf D."/>
            <person name="Wolf P.G."/>
            <person name="Yang L."/>
            <person name="Zimmer A.D."/>
            <person name="Zhu Q."/>
            <person name="Mitros T."/>
            <person name="Hellsten U."/>
            <person name="Loque D."/>
            <person name="Otillar R."/>
            <person name="Salamov A."/>
            <person name="Schmutz J."/>
            <person name="Shapiro H."/>
            <person name="Lindquist E."/>
            <person name="Lucas S."/>
            <person name="Rokhsar D."/>
            <person name="Grigoriev I.V."/>
        </authorList>
    </citation>
    <scope>NUCLEOTIDE SEQUENCE [LARGE SCALE GENOMIC DNA]</scope>
</reference>
<evidence type="ECO:0000313" key="2">
    <source>
        <dbReference type="EMBL" id="EFJ04377.1"/>
    </source>
</evidence>
<dbReference type="EMBL" id="GL377914">
    <property type="protein sequence ID" value="EFJ04377.1"/>
    <property type="molecule type" value="Genomic_DNA"/>
</dbReference>
<accession>D8TG37</accession>
<dbReference type="PANTHER" id="PTHR34560">
    <property type="entry name" value="POLYKETIDE CYCLASE/DEHYDRASE/LIPID TRANSPORT SUPERFAMILY PROTEIN"/>
    <property type="match status" value="1"/>
</dbReference>
<dbReference type="SUPFAM" id="SSF55961">
    <property type="entry name" value="Bet v1-like"/>
    <property type="match status" value="1"/>
</dbReference>
<dbReference type="Gene3D" id="3.30.530.20">
    <property type="match status" value="1"/>
</dbReference>
<dbReference type="KEGG" id="smo:SELMODRAFT_432468"/>
<dbReference type="AlphaFoldDB" id="D8TG37"/>
<evidence type="ECO:0000313" key="3">
    <source>
        <dbReference type="Proteomes" id="UP000001514"/>
    </source>
</evidence>
<dbReference type="Gramene" id="EFJ04377">
    <property type="protein sequence ID" value="EFJ04377"/>
    <property type="gene ID" value="SELMODRAFT_432468"/>
</dbReference>
<organism evidence="3">
    <name type="scientific">Selaginella moellendorffii</name>
    <name type="common">Spikemoss</name>
    <dbReference type="NCBI Taxonomy" id="88036"/>
    <lineage>
        <taxon>Eukaryota</taxon>
        <taxon>Viridiplantae</taxon>
        <taxon>Streptophyta</taxon>
        <taxon>Embryophyta</taxon>
        <taxon>Tracheophyta</taxon>
        <taxon>Lycopodiopsida</taxon>
        <taxon>Selaginellales</taxon>
        <taxon>Selaginellaceae</taxon>
        <taxon>Selaginella</taxon>
    </lineage>
</organism>
<dbReference type="PANTHER" id="PTHR34560:SF1">
    <property type="entry name" value="START DOMAIN-CONTAINING PROTEIN"/>
    <property type="match status" value="1"/>
</dbReference>
<proteinExistence type="predicted"/>
<dbReference type="Proteomes" id="UP000001514">
    <property type="component" value="Unassembled WGS sequence"/>
</dbReference>